<dbReference type="Gene3D" id="3.30.40.10">
    <property type="entry name" value="Zinc/RING finger domain, C3HC4 (zinc finger)"/>
    <property type="match status" value="1"/>
</dbReference>
<dbReference type="SUPFAM" id="SSF57850">
    <property type="entry name" value="RING/U-box"/>
    <property type="match status" value="1"/>
</dbReference>
<evidence type="ECO:0000256" key="1">
    <source>
        <dbReference type="SAM" id="Coils"/>
    </source>
</evidence>
<evidence type="ECO:0000313" key="3">
    <source>
        <dbReference type="EMBL" id="AXS01056.1"/>
    </source>
</evidence>
<feature type="compositionally biased region" description="Low complexity" evidence="2">
    <location>
        <begin position="267"/>
        <end position="278"/>
    </location>
</feature>
<feature type="region of interest" description="Disordered" evidence="2">
    <location>
        <begin position="255"/>
        <end position="286"/>
    </location>
</feature>
<name>A0A346QVV6_9BBAC</name>
<organism evidence="3">
    <name type="scientific">Spodoptera frugiperda granulovirus</name>
    <dbReference type="NCBI Taxonomy" id="307454"/>
    <lineage>
        <taxon>Viruses</taxon>
        <taxon>Viruses incertae sedis</taxon>
        <taxon>Naldaviricetes</taxon>
        <taxon>Lefavirales</taxon>
        <taxon>Baculoviridae</taxon>
        <taxon>Betabaculovirus</taxon>
        <taxon>Betabaculovirus spofrugiperdae</taxon>
    </lineage>
</organism>
<dbReference type="InterPro" id="IPR013083">
    <property type="entry name" value="Znf_RING/FYVE/PHD"/>
</dbReference>
<sequence>MVYMSCGHMACSECYHKIEASHLCPICKKSFDHAYTFTVENIKPYNVELNHTIQLSGSHDNINRKFTCYEIKKPVSVIQIQDKLHCQYESNMTALRNAISYNELNITRTRNNGTILPDRNITDLTKILNEVRLIHSKIHVPYFDTEGERNFYKKLNEDINLAVTCSKILTHTSNIPEYKSRNELYEIINDEKLLQKKQANLIKLYHSNNKRMNKRMYTYINKYRKSTEKYKSLKDKLQTVEKMYKLLMTKHQEMMKSSIENEDDASMDSLSSPMSSDSSDNDDEIL</sequence>
<reference evidence="3" key="1">
    <citation type="journal article" date="2018" name="PLoS ONE">
        <title>Genomic analysis of an Argentinean isolate of Spodoptera frugiperda granulovirus reveals that various baculoviruses code for Lef-7 proteins with three F-box domains.</title>
        <authorList>
            <person name="Ferrelli M.L."/>
            <person name="Pidre M.L."/>
            <person name="Ghiringhelli P.D."/>
            <person name="Torres S."/>
            <person name="Fabre M.L."/>
            <person name="Masson T."/>
            <person name="Cedola M.T."/>
            <person name="Sciocco-Cap A."/>
            <person name="Romanowski V."/>
        </authorList>
    </citation>
    <scope>NUCLEOTIDE SEQUENCE</scope>
    <source>
        <strain evidence="3">ARG</strain>
    </source>
</reference>
<evidence type="ECO:0000256" key="2">
    <source>
        <dbReference type="SAM" id="MobiDB-lite"/>
    </source>
</evidence>
<accession>A0A346QVV6</accession>
<proteinExistence type="predicted"/>
<feature type="coiled-coil region" evidence="1">
    <location>
        <begin position="223"/>
        <end position="250"/>
    </location>
</feature>
<dbReference type="Pfam" id="PF14447">
    <property type="entry name" value="Prok-RING_4"/>
    <property type="match status" value="1"/>
</dbReference>
<dbReference type="EMBL" id="MH170055">
    <property type="protein sequence ID" value="AXS01056.1"/>
    <property type="molecule type" value="Genomic_DNA"/>
</dbReference>
<keyword evidence="1" id="KW-0175">Coiled coil</keyword>
<protein>
    <submittedName>
        <fullName evidence="3">ORF037</fullName>
    </submittedName>
</protein>